<dbReference type="AlphaFoldDB" id="A0A482XAY2"/>
<comment type="caution">
    <text evidence="1">The sequence shown here is derived from an EMBL/GenBank/DDBJ whole genome shotgun (WGS) entry which is preliminary data.</text>
</comment>
<gene>
    <name evidence="1" type="ORF">LSTR_LSTR017588</name>
</gene>
<keyword evidence="2" id="KW-1185">Reference proteome</keyword>
<dbReference type="Proteomes" id="UP000291343">
    <property type="component" value="Unassembled WGS sequence"/>
</dbReference>
<organism evidence="1 2">
    <name type="scientific">Laodelphax striatellus</name>
    <name type="common">Small brown planthopper</name>
    <name type="synonym">Delphax striatella</name>
    <dbReference type="NCBI Taxonomy" id="195883"/>
    <lineage>
        <taxon>Eukaryota</taxon>
        <taxon>Metazoa</taxon>
        <taxon>Ecdysozoa</taxon>
        <taxon>Arthropoda</taxon>
        <taxon>Hexapoda</taxon>
        <taxon>Insecta</taxon>
        <taxon>Pterygota</taxon>
        <taxon>Neoptera</taxon>
        <taxon>Paraneoptera</taxon>
        <taxon>Hemiptera</taxon>
        <taxon>Auchenorrhyncha</taxon>
        <taxon>Fulgoroidea</taxon>
        <taxon>Delphacidae</taxon>
        <taxon>Criomorphinae</taxon>
        <taxon>Laodelphax</taxon>
    </lineage>
</organism>
<dbReference type="EMBL" id="QKKF02013572">
    <property type="protein sequence ID" value="RZF42984.1"/>
    <property type="molecule type" value="Genomic_DNA"/>
</dbReference>
<accession>A0A482XAY2</accession>
<reference evidence="1 2" key="1">
    <citation type="journal article" date="2017" name="Gigascience">
        <title>Genome sequence of the small brown planthopper, Laodelphax striatellus.</title>
        <authorList>
            <person name="Zhu J."/>
            <person name="Jiang F."/>
            <person name="Wang X."/>
            <person name="Yang P."/>
            <person name="Bao Y."/>
            <person name="Zhao W."/>
            <person name="Wang W."/>
            <person name="Lu H."/>
            <person name="Wang Q."/>
            <person name="Cui N."/>
            <person name="Li J."/>
            <person name="Chen X."/>
            <person name="Luo L."/>
            <person name="Yu J."/>
            <person name="Kang L."/>
            <person name="Cui F."/>
        </authorList>
    </citation>
    <scope>NUCLEOTIDE SEQUENCE [LARGE SCALE GENOMIC DNA]</scope>
    <source>
        <strain evidence="1">Lst14</strain>
    </source>
</reference>
<dbReference type="InParanoid" id="A0A482XAY2"/>
<name>A0A482XAY2_LAOST</name>
<sequence>MLCLSRAFRYSEMAWRRKEIDPVLASNVALDYQFAPGGLVGGQGSPASQQLRVEVKLGDRSTKRVQRMFGGLQLESTPFTLII</sequence>
<evidence type="ECO:0000313" key="1">
    <source>
        <dbReference type="EMBL" id="RZF42984.1"/>
    </source>
</evidence>
<evidence type="ECO:0000313" key="2">
    <source>
        <dbReference type="Proteomes" id="UP000291343"/>
    </source>
</evidence>
<proteinExistence type="predicted"/>
<protein>
    <submittedName>
        <fullName evidence="1">Uncharacterized protein</fullName>
    </submittedName>
</protein>